<dbReference type="OMA" id="FPHRKND"/>
<dbReference type="STRING" id="436907.A7TQV7"/>
<dbReference type="PhylomeDB" id="A7TQV7"/>
<evidence type="ECO:0000256" key="6">
    <source>
        <dbReference type="SAM" id="Phobius"/>
    </source>
</evidence>
<evidence type="ECO:0000256" key="4">
    <source>
        <dbReference type="ARBA" id="ARBA00022968"/>
    </source>
</evidence>
<dbReference type="HOGENOM" id="CLU_013841_0_0_1"/>
<dbReference type="InParanoid" id="A7TQV7"/>
<comment type="subcellular location">
    <subcellularLocation>
        <location evidence="1">Membrane</location>
        <topology evidence="1">Single-pass type II membrane protein</topology>
    </subcellularLocation>
</comment>
<sequence length="541" mass="63698">MAQTDDDIHMKEFNELPTEISISEGETSGYISTESKISRALIVTERYLRYWFRIFVSNFRRGLLFKTLILFSIISLLFILFHPSGSVQLQNVNYQYYSAINSIRSIKSKKDLLNVNIRNLLKYKRYESLPLTDKILNDDYTRYNITGYVSNLDLAKHLANHKPEKKKNENVQKGEMLSEGNYHEGYENMVSCDDLEYNSYIEYSNFTKILEDDLIEARRAIIKQGNKASSVVNPKDQQDKKEEDIINKKWFRFGASAVWLEKHQCFVVYSRVIYSQLDRRNHPKTSFLRGQTFDKNWREIKGKRIPYDDVTIPTDMINQIENLRNEFGETDCESIKKKNGKNAYDKCITNQANDRLKINKEIETVLSKYYVTYPIVFDLPFDTNGDFKGPEDPRVIKRSNSGFEEPIVLFNKHDDYEGKRRMYAFFPHRKNDPLVKFKSDTFGLRHNEKNWTPFFHKEYYRSKISRGYIHFIYQFMPFEVLKCNLNDGLCEKVFQASTLDLSSKNKHDGMRGGTQFVQLPAEIPEVKGKQIWVGFPKLHIK</sequence>
<keyword evidence="3" id="KW-0328">Glycosyltransferase</keyword>
<keyword evidence="6" id="KW-0472">Membrane</keyword>
<dbReference type="Pfam" id="PF12141">
    <property type="entry name" value="BMT"/>
    <property type="match status" value="2"/>
</dbReference>
<dbReference type="AlphaFoldDB" id="A7TQV7"/>
<dbReference type="GO" id="GO:0071555">
    <property type="term" value="P:cell wall organization"/>
    <property type="evidence" value="ECO:0007669"/>
    <property type="project" value="UniProtKB-KW"/>
</dbReference>
<dbReference type="Proteomes" id="UP000000267">
    <property type="component" value="Unassembled WGS sequence"/>
</dbReference>
<dbReference type="InterPro" id="IPR021988">
    <property type="entry name" value="BMT1"/>
</dbReference>
<evidence type="ECO:0000256" key="2">
    <source>
        <dbReference type="ARBA" id="ARBA00009486"/>
    </source>
</evidence>
<dbReference type="GO" id="GO:0016020">
    <property type="term" value="C:membrane"/>
    <property type="evidence" value="ECO:0007669"/>
    <property type="project" value="UniProtKB-SubCell"/>
</dbReference>
<feature type="transmembrane region" description="Helical" evidence="6">
    <location>
        <begin position="63"/>
        <end position="81"/>
    </location>
</feature>
<evidence type="ECO:0000256" key="1">
    <source>
        <dbReference type="ARBA" id="ARBA00004606"/>
    </source>
</evidence>
<gene>
    <name evidence="7" type="ORF">Kpol_457p16</name>
</gene>
<keyword evidence="6" id="KW-1133">Transmembrane helix</keyword>
<protein>
    <recommendedName>
        <fullName evidence="9">Glycosyltransferase family 91 protein</fullName>
    </recommendedName>
</protein>
<name>A7TQV7_VANPO</name>
<dbReference type="OrthoDB" id="3631276at2759"/>
<dbReference type="RefSeq" id="XP_001643223.1">
    <property type="nucleotide sequence ID" value="XM_001643173.1"/>
</dbReference>
<dbReference type="GO" id="GO:0000030">
    <property type="term" value="F:mannosyltransferase activity"/>
    <property type="evidence" value="ECO:0007669"/>
    <property type="project" value="InterPro"/>
</dbReference>
<accession>A7TQV7</accession>
<evidence type="ECO:0000313" key="8">
    <source>
        <dbReference type="Proteomes" id="UP000000267"/>
    </source>
</evidence>
<comment type="similarity">
    <text evidence="2">Belongs to the BMT family.</text>
</comment>
<dbReference type="eggNOG" id="ENOG502QTZG">
    <property type="taxonomic scope" value="Eukaryota"/>
</dbReference>
<dbReference type="EMBL" id="DS480464">
    <property type="protein sequence ID" value="EDO15365.1"/>
    <property type="molecule type" value="Genomic_DNA"/>
</dbReference>
<organism evidence="8">
    <name type="scientific">Vanderwaltozyma polyspora (strain ATCC 22028 / DSM 70294 / BCRC 21397 / CBS 2163 / NBRC 10782 / NRRL Y-8283 / UCD 57-17)</name>
    <name type="common">Kluyveromyces polysporus</name>
    <dbReference type="NCBI Taxonomy" id="436907"/>
    <lineage>
        <taxon>Eukaryota</taxon>
        <taxon>Fungi</taxon>
        <taxon>Dikarya</taxon>
        <taxon>Ascomycota</taxon>
        <taxon>Saccharomycotina</taxon>
        <taxon>Saccharomycetes</taxon>
        <taxon>Saccharomycetales</taxon>
        <taxon>Saccharomycetaceae</taxon>
        <taxon>Vanderwaltozyma</taxon>
    </lineage>
</organism>
<reference evidence="7 8" key="1">
    <citation type="journal article" date="2007" name="Proc. Natl. Acad. Sci. U.S.A.">
        <title>Independent sorting-out of thousands of duplicated gene pairs in two yeast species descended from a whole-genome duplication.</title>
        <authorList>
            <person name="Scannell D.R."/>
            <person name="Frank A.C."/>
            <person name="Conant G.C."/>
            <person name="Byrne K.P."/>
            <person name="Woolfit M."/>
            <person name="Wolfe K.H."/>
        </authorList>
    </citation>
    <scope>NUCLEOTIDE SEQUENCE [LARGE SCALE GENOMIC DNA]</scope>
    <source>
        <strain evidence="8">ATCC 22028 / DSM 70294 / BCRC 21397 / CBS 2163 / NBRC 10782 / NRRL Y-8283 / UCD 57-17</strain>
    </source>
</reference>
<evidence type="ECO:0000256" key="5">
    <source>
        <dbReference type="ARBA" id="ARBA00023316"/>
    </source>
</evidence>
<dbReference type="KEGG" id="vpo:Kpol_457p16"/>
<keyword evidence="6" id="KW-0812">Transmembrane</keyword>
<evidence type="ECO:0008006" key="9">
    <source>
        <dbReference type="Google" id="ProtNLM"/>
    </source>
</evidence>
<keyword evidence="8" id="KW-1185">Reference proteome</keyword>
<keyword evidence="3" id="KW-0808">Transferase</keyword>
<keyword evidence="4" id="KW-0735">Signal-anchor</keyword>
<evidence type="ECO:0000313" key="7">
    <source>
        <dbReference type="EMBL" id="EDO15365.1"/>
    </source>
</evidence>
<evidence type="ECO:0000256" key="3">
    <source>
        <dbReference type="ARBA" id="ARBA00022676"/>
    </source>
</evidence>
<feature type="non-terminal residue" evidence="7">
    <location>
        <position position="541"/>
    </location>
</feature>
<dbReference type="GeneID" id="5543441"/>
<proteinExistence type="inferred from homology"/>
<keyword evidence="5" id="KW-0961">Cell wall biogenesis/degradation</keyword>